<dbReference type="InterPro" id="IPR041679">
    <property type="entry name" value="DNA2/NAM7-like_C"/>
</dbReference>
<evidence type="ECO:0000256" key="2">
    <source>
        <dbReference type="ARBA" id="ARBA00004496"/>
    </source>
</evidence>
<dbReference type="NCBIfam" id="TIGR00376">
    <property type="entry name" value="IGHMBP2 family helicase"/>
    <property type="match status" value="1"/>
</dbReference>
<evidence type="ECO:0000256" key="4">
    <source>
        <dbReference type="ARBA" id="ARBA00012551"/>
    </source>
</evidence>
<keyword evidence="5" id="KW-0963">Cytoplasm</keyword>
<organism evidence="14 15">
    <name type="scientific">Allomyces macrogynus (strain ATCC 38327)</name>
    <name type="common">Allomyces javanicus var. macrogynus</name>
    <dbReference type="NCBI Taxonomy" id="578462"/>
    <lineage>
        <taxon>Eukaryota</taxon>
        <taxon>Fungi</taxon>
        <taxon>Fungi incertae sedis</taxon>
        <taxon>Blastocladiomycota</taxon>
        <taxon>Blastocladiomycetes</taxon>
        <taxon>Blastocladiales</taxon>
        <taxon>Blastocladiaceae</taxon>
        <taxon>Allomyces</taxon>
    </lineage>
</organism>
<dbReference type="Pfam" id="PF21138">
    <property type="entry name" value="SMUBP-2_HCS1_1B"/>
    <property type="match status" value="1"/>
</dbReference>
<protein>
    <recommendedName>
        <fullName evidence="4">DNA helicase</fullName>
        <ecNumber evidence="4">3.6.4.12</ecNumber>
    </recommendedName>
</protein>
<dbReference type="InterPro" id="IPR050534">
    <property type="entry name" value="Coronavir_polyprotein_1ab"/>
</dbReference>
<keyword evidence="6" id="KW-0547">Nucleotide-binding</keyword>
<dbReference type="InterPro" id="IPR014001">
    <property type="entry name" value="Helicase_ATP-bd"/>
</dbReference>
<dbReference type="VEuPathDB" id="FungiDB:AMAG_06991"/>
<evidence type="ECO:0000256" key="7">
    <source>
        <dbReference type="ARBA" id="ARBA00022801"/>
    </source>
</evidence>
<keyword evidence="10" id="KW-0539">Nucleus</keyword>
<evidence type="ECO:0000256" key="3">
    <source>
        <dbReference type="ARBA" id="ARBA00007913"/>
    </source>
</evidence>
<dbReference type="GO" id="GO:0043139">
    <property type="term" value="F:5'-3' DNA helicase activity"/>
    <property type="evidence" value="ECO:0007669"/>
    <property type="project" value="TreeGrafter"/>
</dbReference>
<name>A0A0L0SFD9_ALLM3</name>
<proteinExistence type="inferred from homology"/>
<dbReference type="Pfam" id="PF13086">
    <property type="entry name" value="AAA_11"/>
    <property type="match status" value="1"/>
</dbReference>
<evidence type="ECO:0000256" key="5">
    <source>
        <dbReference type="ARBA" id="ARBA00022490"/>
    </source>
</evidence>
<dbReference type="EMBL" id="GG745337">
    <property type="protein sequence ID" value="KNE61243.1"/>
    <property type="molecule type" value="Genomic_DNA"/>
</dbReference>
<dbReference type="SMART" id="SM00382">
    <property type="entry name" value="AAA"/>
    <property type="match status" value="1"/>
</dbReference>
<feature type="domain" description="AAA+ ATPase" evidence="12">
    <location>
        <begin position="217"/>
        <end position="483"/>
    </location>
</feature>
<dbReference type="GO" id="GO:0003723">
    <property type="term" value="F:RNA binding"/>
    <property type="evidence" value="ECO:0007669"/>
    <property type="project" value="InterPro"/>
</dbReference>
<dbReference type="PANTHER" id="PTHR43788:SF8">
    <property type="entry name" value="DNA-BINDING PROTEIN SMUBP-2"/>
    <property type="match status" value="1"/>
</dbReference>
<dbReference type="GO" id="GO:0016787">
    <property type="term" value="F:hydrolase activity"/>
    <property type="evidence" value="ECO:0007669"/>
    <property type="project" value="UniProtKB-KW"/>
</dbReference>
<dbReference type="InterPro" id="IPR048761">
    <property type="entry name" value="SMUBP-2_HCS1_1B"/>
</dbReference>
<dbReference type="Proteomes" id="UP000054350">
    <property type="component" value="Unassembled WGS sequence"/>
</dbReference>
<keyword evidence="8" id="KW-0347">Helicase</keyword>
<dbReference type="AlphaFoldDB" id="A0A0L0SFD9"/>
<evidence type="ECO:0000256" key="9">
    <source>
        <dbReference type="ARBA" id="ARBA00022840"/>
    </source>
</evidence>
<dbReference type="InterPro" id="IPR027417">
    <property type="entry name" value="P-loop_NTPase"/>
</dbReference>
<dbReference type="CDD" id="cd18044">
    <property type="entry name" value="DEXXQc_SMUBP2"/>
    <property type="match status" value="1"/>
</dbReference>
<dbReference type="CDD" id="cd18808">
    <property type="entry name" value="SF1_C_Upf1"/>
    <property type="match status" value="1"/>
</dbReference>
<evidence type="ECO:0000313" key="14">
    <source>
        <dbReference type="EMBL" id="KNE61243.1"/>
    </source>
</evidence>
<dbReference type="OrthoDB" id="6513042at2759"/>
<dbReference type="Gene3D" id="2.40.30.270">
    <property type="match status" value="1"/>
</dbReference>
<dbReference type="InterPro" id="IPR047187">
    <property type="entry name" value="SF1_C_Upf1"/>
</dbReference>
<dbReference type="Pfam" id="PF13087">
    <property type="entry name" value="AAA_12"/>
    <property type="match status" value="1"/>
</dbReference>
<accession>A0A0L0SFD9</accession>
<keyword evidence="9" id="KW-0067">ATP-binding</keyword>
<dbReference type="GO" id="GO:0005737">
    <property type="term" value="C:cytoplasm"/>
    <property type="evidence" value="ECO:0007669"/>
    <property type="project" value="UniProtKB-SubCell"/>
</dbReference>
<keyword evidence="15" id="KW-1185">Reference proteome</keyword>
<comment type="similarity">
    <text evidence="3">Belongs to the DNA2/NAM7 helicase family.</text>
</comment>
<dbReference type="OMA" id="SGCEFYE"/>
<dbReference type="PANTHER" id="PTHR43788">
    <property type="entry name" value="DNA2/NAM7 HELICASE FAMILY MEMBER"/>
    <property type="match status" value="1"/>
</dbReference>
<evidence type="ECO:0000256" key="1">
    <source>
        <dbReference type="ARBA" id="ARBA00004123"/>
    </source>
</evidence>
<dbReference type="SUPFAM" id="SSF52540">
    <property type="entry name" value="P-loop containing nucleoside triphosphate hydrolases"/>
    <property type="match status" value="1"/>
</dbReference>
<dbReference type="eggNOG" id="KOG1803">
    <property type="taxonomic scope" value="Eukaryota"/>
</dbReference>
<reference evidence="15" key="2">
    <citation type="submission" date="2009-11" db="EMBL/GenBank/DDBJ databases">
        <title>The Genome Sequence of Allomyces macrogynus strain ATCC 38327.</title>
        <authorList>
            <consortium name="The Broad Institute Genome Sequencing Platform"/>
            <person name="Russ C."/>
            <person name="Cuomo C."/>
            <person name="Shea T."/>
            <person name="Young S.K."/>
            <person name="Zeng Q."/>
            <person name="Koehrsen M."/>
            <person name="Haas B."/>
            <person name="Borodovsky M."/>
            <person name="Guigo R."/>
            <person name="Alvarado L."/>
            <person name="Berlin A."/>
            <person name="Borenstein D."/>
            <person name="Chen Z."/>
            <person name="Engels R."/>
            <person name="Freedman E."/>
            <person name="Gellesch M."/>
            <person name="Goldberg J."/>
            <person name="Griggs A."/>
            <person name="Gujja S."/>
            <person name="Heiman D."/>
            <person name="Hepburn T."/>
            <person name="Howarth C."/>
            <person name="Jen D."/>
            <person name="Larson L."/>
            <person name="Lewis B."/>
            <person name="Mehta T."/>
            <person name="Park D."/>
            <person name="Pearson M."/>
            <person name="Roberts A."/>
            <person name="Saif S."/>
            <person name="Shenoy N."/>
            <person name="Sisk P."/>
            <person name="Stolte C."/>
            <person name="Sykes S."/>
            <person name="Walk T."/>
            <person name="White J."/>
            <person name="Yandava C."/>
            <person name="Burger G."/>
            <person name="Gray M.W."/>
            <person name="Holland P.W.H."/>
            <person name="King N."/>
            <person name="Lang F.B.F."/>
            <person name="Roger A.J."/>
            <person name="Ruiz-Trillo I."/>
            <person name="Lander E."/>
            <person name="Nusbaum C."/>
        </authorList>
    </citation>
    <scope>NUCLEOTIDE SEQUENCE [LARGE SCALE GENOMIC DNA]</scope>
    <source>
        <strain evidence="15">ATCC 38327</strain>
    </source>
</reference>
<dbReference type="STRING" id="578462.A0A0L0SFD9"/>
<evidence type="ECO:0000313" key="15">
    <source>
        <dbReference type="Proteomes" id="UP000054350"/>
    </source>
</evidence>
<dbReference type="InterPro" id="IPR004483">
    <property type="entry name" value="SMUBP-2/Hcs1-like"/>
</dbReference>
<dbReference type="GO" id="GO:0003677">
    <property type="term" value="F:DNA binding"/>
    <property type="evidence" value="ECO:0007669"/>
    <property type="project" value="InterPro"/>
</dbReference>
<reference evidence="14 15" key="1">
    <citation type="submission" date="2009-11" db="EMBL/GenBank/DDBJ databases">
        <title>Annotation of Allomyces macrogynus ATCC 38327.</title>
        <authorList>
            <consortium name="The Broad Institute Genome Sequencing Platform"/>
            <person name="Russ C."/>
            <person name="Cuomo C."/>
            <person name="Burger G."/>
            <person name="Gray M.W."/>
            <person name="Holland P.W.H."/>
            <person name="King N."/>
            <person name="Lang F.B.F."/>
            <person name="Roger A.J."/>
            <person name="Ruiz-Trillo I."/>
            <person name="Young S.K."/>
            <person name="Zeng Q."/>
            <person name="Gargeya S."/>
            <person name="Fitzgerald M."/>
            <person name="Haas B."/>
            <person name="Abouelleil A."/>
            <person name="Alvarado L."/>
            <person name="Arachchi H.M."/>
            <person name="Berlin A."/>
            <person name="Chapman S.B."/>
            <person name="Gearin G."/>
            <person name="Goldberg J."/>
            <person name="Griggs A."/>
            <person name="Gujja S."/>
            <person name="Hansen M."/>
            <person name="Heiman D."/>
            <person name="Howarth C."/>
            <person name="Larimer J."/>
            <person name="Lui A."/>
            <person name="MacDonald P.J.P."/>
            <person name="McCowen C."/>
            <person name="Montmayeur A."/>
            <person name="Murphy C."/>
            <person name="Neiman D."/>
            <person name="Pearson M."/>
            <person name="Priest M."/>
            <person name="Roberts A."/>
            <person name="Saif S."/>
            <person name="Shea T."/>
            <person name="Sisk P."/>
            <person name="Stolte C."/>
            <person name="Sykes S."/>
            <person name="Wortman J."/>
            <person name="Nusbaum C."/>
            <person name="Birren B."/>
        </authorList>
    </citation>
    <scope>NUCLEOTIDE SEQUENCE [LARGE SCALE GENOMIC DNA]</scope>
    <source>
        <strain evidence="14 15">ATCC 38327</strain>
    </source>
</reference>
<gene>
    <name evidence="14" type="ORF">AMAG_06991</name>
</gene>
<comment type="catalytic activity">
    <reaction evidence="11">
        <text>ATP + H2O = ADP + phosphate + H(+)</text>
        <dbReference type="Rhea" id="RHEA:13065"/>
        <dbReference type="ChEBI" id="CHEBI:15377"/>
        <dbReference type="ChEBI" id="CHEBI:15378"/>
        <dbReference type="ChEBI" id="CHEBI:30616"/>
        <dbReference type="ChEBI" id="CHEBI:43474"/>
        <dbReference type="ChEBI" id="CHEBI:456216"/>
        <dbReference type="EC" id="3.6.4.12"/>
    </reaction>
    <physiologicalReaction direction="left-to-right" evidence="11">
        <dbReference type="Rhea" id="RHEA:13066"/>
    </physiologicalReaction>
</comment>
<sequence length="654" mass="71549">MAQSAQRLDPAKFIGALLDAVEEERIEEARETEQLLKASTPAQIQKAGLGLINLKVGAVRTGLGGKCLVDLEPATPGVDQLPPHKLRPGDIVALDAYAASDKTKTVADSSNGGKPATSGVVYRVADGKITIVLDDAVPDEMRSLLCSTRLANEITYNRLKDTLRDLEKVIDKNPERHVQVLMNQAPAGFSKPPAKLKLFNPDLNPSQVDAIKLCLSAQDVALIHGPPGTGKTQTVVELIRQLTARGERVLVCGPSNISVDNIVERLAKLKLPMLRLGHPARVLPSVLAHSLDVRVRTCDEGQLVTDIIKEMDTKLASVTKTRNRQERRAIYQDVRELRKDMRVREKKVVQNLINGAKVVLTTLNGAGSKKLRGQVFDTVVIDECAQALEPECWIALLKGKKAVLAGDHLQLPPTVKSKRSNHPLHRTLFERAHKLLGPSAVRLLTVQYRMNQLIMAYPSMALYDGKLEAHASVRDHVLPDLPHVESTEDTQHVAVLYDTAGADMHESAGDTSTSVLNADSKCNEGEADLVAAYVRRLCAAGLAPDEIAVITPYNAQVGLLKDRLHTEFPALEIGSVDGMQGREKEAVVLSLVRSNDQREIGFLGDERRLNVAMTRARRHLCVVCDSDTVSTSPFCKGLVEYLSEHGELRYPGYE</sequence>
<dbReference type="EC" id="3.6.4.12" evidence="4"/>
<feature type="domain" description="Helicase ATP-binding" evidence="13">
    <location>
        <begin position="199"/>
        <end position="453"/>
    </location>
</feature>
<dbReference type="InterPro" id="IPR041677">
    <property type="entry name" value="DNA2/NAM7_AAA_11"/>
</dbReference>
<dbReference type="GO" id="GO:0005524">
    <property type="term" value="F:ATP binding"/>
    <property type="evidence" value="ECO:0007669"/>
    <property type="project" value="UniProtKB-KW"/>
</dbReference>
<evidence type="ECO:0000256" key="10">
    <source>
        <dbReference type="ARBA" id="ARBA00023242"/>
    </source>
</evidence>
<evidence type="ECO:0000259" key="12">
    <source>
        <dbReference type="SMART" id="SM00382"/>
    </source>
</evidence>
<dbReference type="Gene3D" id="3.40.50.300">
    <property type="entry name" value="P-loop containing nucleotide triphosphate hydrolases"/>
    <property type="match status" value="2"/>
</dbReference>
<evidence type="ECO:0000256" key="11">
    <source>
        <dbReference type="ARBA" id="ARBA00048432"/>
    </source>
</evidence>
<evidence type="ECO:0000259" key="13">
    <source>
        <dbReference type="SMART" id="SM00487"/>
    </source>
</evidence>
<evidence type="ECO:0000256" key="8">
    <source>
        <dbReference type="ARBA" id="ARBA00022806"/>
    </source>
</evidence>
<dbReference type="SMART" id="SM00487">
    <property type="entry name" value="DEXDc"/>
    <property type="match status" value="1"/>
</dbReference>
<evidence type="ECO:0000256" key="6">
    <source>
        <dbReference type="ARBA" id="ARBA00022741"/>
    </source>
</evidence>
<dbReference type="InterPro" id="IPR003593">
    <property type="entry name" value="AAA+_ATPase"/>
</dbReference>
<keyword evidence="7" id="KW-0378">Hydrolase</keyword>
<comment type="subcellular location">
    <subcellularLocation>
        <location evidence="2">Cytoplasm</location>
    </subcellularLocation>
    <subcellularLocation>
        <location evidence="1">Nucleus</location>
    </subcellularLocation>
</comment>
<dbReference type="GO" id="GO:0005634">
    <property type="term" value="C:nucleus"/>
    <property type="evidence" value="ECO:0007669"/>
    <property type="project" value="UniProtKB-SubCell"/>
</dbReference>